<evidence type="ECO:0000313" key="3">
    <source>
        <dbReference type="Proteomes" id="UP000014400"/>
    </source>
</evidence>
<reference evidence="2 3" key="1">
    <citation type="submission" date="2013-04" db="EMBL/GenBank/DDBJ databases">
        <title>The Genome Sequence of Sutterella wadsworthensis HGA0223.</title>
        <authorList>
            <consortium name="The Broad Institute Genomics Platform"/>
            <person name="Earl A."/>
            <person name="Ward D."/>
            <person name="Feldgarden M."/>
            <person name="Gevers D."/>
            <person name="Schmidt T.M."/>
            <person name="Dover J."/>
            <person name="Dai D."/>
            <person name="Walker B."/>
            <person name="Young S."/>
            <person name="Zeng Q."/>
            <person name="Gargeya S."/>
            <person name="Fitzgerald M."/>
            <person name="Haas B."/>
            <person name="Abouelleil A."/>
            <person name="Allen A.W."/>
            <person name="Alvarado L."/>
            <person name="Arachchi H.M."/>
            <person name="Berlin A.M."/>
            <person name="Chapman S.B."/>
            <person name="Gainer-Dewar J."/>
            <person name="Goldberg J."/>
            <person name="Griggs A."/>
            <person name="Gujja S."/>
            <person name="Hansen M."/>
            <person name="Howarth C."/>
            <person name="Imamovic A."/>
            <person name="Ireland A."/>
            <person name="Larimer J."/>
            <person name="McCowan C."/>
            <person name="Murphy C."/>
            <person name="Pearson M."/>
            <person name="Poon T.W."/>
            <person name="Priest M."/>
            <person name="Roberts A."/>
            <person name="Saif S."/>
            <person name="Shea T."/>
            <person name="Sisk P."/>
            <person name="Sykes S."/>
            <person name="Wortman J."/>
            <person name="Nusbaum C."/>
            <person name="Birren B."/>
        </authorList>
    </citation>
    <scope>NUCLEOTIDE SEQUENCE [LARGE SCALE GENOMIC DNA]</scope>
    <source>
        <strain evidence="2 3">HGA0223</strain>
    </source>
</reference>
<keyword evidence="1" id="KW-0472">Membrane</keyword>
<organism evidence="2 3">
    <name type="scientific">Sutterella wadsworthensis HGA0223</name>
    <dbReference type="NCBI Taxonomy" id="1203554"/>
    <lineage>
        <taxon>Bacteria</taxon>
        <taxon>Pseudomonadati</taxon>
        <taxon>Pseudomonadota</taxon>
        <taxon>Betaproteobacteria</taxon>
        <taxon>Burkholderiales</taxon>
        <taxon>Sutterellaceae</taxon>
        <taxon>Sutterella</taxon>
    </lineage>
</organism>
<feature type="transmembrane region" description="Helical" evidence="1">
    <location>
        <begin position="49"/>
        <end position="70"/>
    </location>
</feature>
<gene>
    <name evidence="2" type="ORF">HMPREF1476_00696</name>
</gene>
<keyword evidence="3" id="KW-1185">Reference proteome</keyword>
<evidence type="ECO:0008006" key="4">
    <source>
        <dbReference type="Google" id="ProtNLM"/>
    </source>
</evidence>
<dbReference type="PATRIC" id="fig|1203554.3.peg.686"/>
<proteinExistence type="predicted"/>
<accession>S3C0P1</accession>
<dbReference type="AlphaFoldDB" id="S3C0P1"/>
<dbReference type="Proteomes" id="UP000014400">
    <property type="component" value="Unassembled WGS sequence"/>
</dbReference>
<keyword evidence="1" id="KW-1133">Transmembrane helix</keyword>
<comment type="caution">
    <text evidence="2">The sequence shown here is derived from an EMBL/GenBank/DDBJ whole genome shotgun (WGS) entry which is preliminary data.</text>
</comment>
<sequence length="144" mass="15021">MFSVSPAIAWLIAGIAVLGAEIFLGTAYLLVVAFAFGATAAGAAVGLDFTMQLVVCAAVLAGGCLSVIAVRRRNAGRKDPSAKLQHLDSGQWVTVDVVGSDGLAVVQYRGAPWVARPEGNEPLTPGRWTIARVDGTQLVLGRRF</sequence>
<dbReference type="EMBL" id="ATCF01000012">
    <property type="protein sequence ID" value="EPD99892.1"/>
    <property type="molecule type" value="Genomic_DNA"/>
</dbReference>
<name>S3C0P1_9BURK</name>
<dbReference type="HOGENOM" id="CLU_116732_0_0_4"/>
<evidence type="ECO:0000313" key="2">
    <source>
        <dbReference type="EMBL" id="EPD99892.1"/>
    </source>
</evidence>
<dbReference type="RefSeq" id="WP_005429969.1">
    <property type="nucleotide sequence ID" value="NZ_KE150480.1"/>
</dbReference>
<evidence type="ECO:0000256" key="1">
    <source>
        <dbReference type="SAM" id="Phobius"/>
    </source>
</evidence>
<protein>
    <recommendedName>
        <fullName evidence="4">NfeD-like C-terminal domain-containing protein</fullName>
    </recommendedName>
</protein>
<keyword evidence="1" id="KW-0812">Transmembrane</keyword>
<dbReference type="GeneID" id="64061479"/>
<dbReference type="STRING" id="1203554.HMPREF1476_00696"/>
<feature type="transmembrane region" description="Helical" evidence="1">
    <location>
        <begin position="7"/>
        <end position="37"/>
    </location>
</feature>
<dbReference type="eggNOG" id="COG1585">
    <property type="taxonomic scope" value="Bacteria"/>
</dbReference>